<evidence type="ECO:0000256" key="1">
    <source>
        <dbReference type="SAM" id="Coils"/>
    </source>
</evidence>
<name>A0A0M8P6X7_9EURO</name>
<dbReference type="OrthoDB" id="4494488at2759"/>
<comment type="caution">
    <text evidence="2">The sequence shown here is derived from an EMBL/GenBank/DDBJ whole genome shotgun (WGS) entry which is preliminary data.</text>
</comment>
<sequence length="241" mass="27309">MVALSRFLWTGKLLPTNRDTYTNILGLTDLSTMNDKIWNEVDILLGDYTEISKGCTKFQDETWNGLVILSGTIKTYAAMAGGSTDSSYYSGMLEWIGEYNDELGNETPDQKNLDELSKSTMGLIKSEETKIDDIQAKIKDALEALNLFHTDCKGYESNLEGRARSLESLLEEEENDIKHLDEKIAEEQKKIQDLQVELDRDHEKIKDTAYYVWMPFVGTIAGITVDVLAEQDLKRLEASMK</sequence>
<proteinExistence type="predicted"/>
<organism evidence="2 3">
    <name type="scientific">Penicillium nordicum</name>
    <dbReference type="NCBI Taxonomy" id="229535"/>
    <lineage>
        <taxon>Eukaryota</taxon>
        <taxon>Fungi</taxon>
        <taxon>Dikarya</taxon>
        <taxon>Ascomycota</taxon>
        <taxon>Pezizomycotina</taxon>
        <taxon>Eurotiomycetes</taxon>
        <taxon>Eurotiomycetidae</taxon>
        <taxon>Eurotiales</taxon>
        <taxon>Aspergillaceae</taxon>
        <taxon>Penicillium</taxon>
    </lineage>
</organism>
<dbReference type="CDD" id="cd22656">
    <property type="entry name" value="ClyA_Cry6Aa-like"/>
    <property type="match status" value="1"/>
</dbReference>
<protein>
    <submittedName>
        <fullName evidence="2">Uncharacterized protein</fullName>
    </submittedName>
</protein>
<gene>
    <name evidence="2" type="ORF">ACN38_g2616</name>
</gene>
<evidence type="ECO:0000313" key="3">
    <source>
        <dbReference type="Proteomes" id="UP000037696"/>
    </source>
</evidence>
<keyword evidence="3" id="KW-1185">Reference proteome</keyword>
<reference evidence="2 3" key="1">
    <citation type="submission" date="2015-08" db="EMBL/GenBank/DDBJ databases">
        <title>Genome sequencing of Penicillium nordicum.</title>
        <authorList>
            <person name="Nguyen H.D."/>
            <person name="Seifert K.A."/>
        </authorList>
    </citation>
    <scope>NUCLEOTIDE SEQUENCE [LARGE SCALE GENOMIC DNA]</scope>
    <source>
        <strain evidence="2 3">DAOMC 185683</strain>
    </source>
</reference>
<evidence type="ECO:0000313" key="2">
    <source>
        <dbReference type="EMBL" id="KOS46388.1"/>
    </source>
</evidence>
<dbReference type="EMBL" id="LHQQ01000029">
    <property type="protein sequence ID" value="KOS46388.1"/>
    <property type="molecule type" value="Genomic_DNA"/>
</dbReference>
<dbReference type="AlphaFoldDB" id="A0A0M8P6X7"/>
<accession>A0A0M8P6X7</accession>
<dbReference type="SUPFAM" id="SSF58100">
    <property type="entry name" value="Bacterial hemolysins"/>
    <property type="match status" value="1"/>
</dbReference>
<dbReference type="Gene3D" id="1.20.1170.10">
    <property type="match status" value="1"/>
</dbReference>
<dbReference type="Proteomes" id="UP000037696">
    <property type="component" value="Unassembled WGS sequence"/>
</dbReference>
<feature type="coiled-coil region" evidence="1">
    <location>
        <begin position="124"/>
        <end position="204"/>
    </location>
</feature>
<keyword evidence="1" id="KW-0175">Coiled coil</keyword>